<comment type="caution">
    <text evidence="2">The sequence shown here is derived from an EMBL/GenBank/DDBJ whole genome shotgun (WGS) entry which is preliminary data.</text>
</comment>
<accession>A0ABT9RGS6</accession>
<dbReference type="Pfam" id="PF19809">
    <property type="entry name" value="DUF6292"/>
    <property type="match status" value="1"/>
</dbReference>
<dbReference type="EMBL" id="JAUSRB010000002">
    <property type="protein sequence ID" value="MDP9868479.1"/>
    <property type="molecule type" value="Genomic_DNA"/>
</dbReference>
<keyword evidence="3" id="KW-1185">Reference proteome</keyword>
<gene>
    <name evidence="2" type="ORF">J2S55_007745</name>
</gene>
<dbReference type="Proteomes" id="UP001230426">
    <property type="component" value="Unassembled WGS sequence"/>
</dbReference>
<feature type="domain" description="DUF6292" evidence="1">
    <location>
        <begin position="26"/>
        <end position="112"/>
    </location>
</feature>
<sequence length="125" mass="12819">MHPVGAVAAEPGGLDGVFGGGAGAVYIGAVAQALTAAGLPPLSGWCTPDENTGFLAWNAGHTAPAHWPQGLALCWHHEHGWSWADQEAEIPRGRLSELAIDAAPADVARVAARLLAAQRTQVTVS</sequence>
<proteinExistence type="predicted"/>
<evidence type="ECO:0000313" key="3">
    <source>
        <dbReference type="Proteomes" id="UP001230426"/>
    </source>
</evidence>
<dbReference type="RefSeq" id="WP_306871381.1">
    <property type="nucleotide sequence ID" value="NZ_JAUSRB010000002.1"/>
</dbReference>
<reference evidence="2 3" key="1">
    <citation type="submission" date="2023-07" db="EMBL/GenBank/DDBJ databases">
        <title>Sequencing the genomes of 1000 actinobacteria strains.</title>
        <authorList>
            <person name="Klenk H.-P."/>
        </authorList>
    </citation>
    <scope>NUCLEOTIDE SEQUENCE [LARGE SCALE GENOMIC DNA]</scope>
    <source>
        <strain evidence="2 3">DSM 44109</strain>
    </source>
</reference>
<dbReference type="InterPro" id="IPR046259">
    <property type="entry name" value="DUF6292"/>
</dbReference>
<evidence type="ECO:0000259" key="1">
    <source>
        <dbReference type="Pfam" id="PF19809"/>
    </source>
</evidence>
<protein>
    <recommendedName>
        <fullName evidence="1">DUF6292 domain-containing protein</fullName>
    </recommendedName>
</protein>
<organism evidence="2 3">
    <name type="scientific">Streptosporangium brasiliense</name>
    <dbReference type="NCBI Taxonomy" id="47480"/>
    <lineage>
        <taxon>Bacteria</taxon>
        <taxon>Bacillati</taxon>
        <taxon>Actinomycetota</taxon>
        <taxon>Actinomycetes</taxon>
        <taxon>Streptosporangiales</taxon>
        <taxon>Streptosporangiaceae</taxon>
        <taxon>Streptosporangium</taxon>
    </lineage>
</organism>
<evidence type="ECO:0000313" key="2">
    <source>
        <dbReference type="EMBL" id="MDP9868479.1"/>
    </source>
</evidence>
<name>A0ABT9RGS6_9ACTN</name>